<protein>
    <recommendedName>
        <fullName evidence="4">PE-PPE domain-containing protein</fullName>
    </recommendedName>
</protein>
<dbReference type="AlphaFoldDB" id="A0A9X1MDR7"/>
<evidence type="ECO:0000313" key="2">
    <source>
        <dbReference type="EMBL" id="MCC3298188.1"/>
    </source>
</evidence>
<dbReference type="RefSeq" id="WP_227896053.1">
    <property type="nucleotide sequence ID" value="NZ_CP099466.1"/>
</dbReference>
<comment type="caution">
    <text evidence="2">The sequence shown here is derived from an EMBL/GenBank/DDBJ whole genome shotgun (WGS) entry which is preliminary data.</text>
</comment>
<dbReference type="SUPFAM" id="SSF53474">
    <property type="entry name" value="alpha/beta-Hydrolases"/>
    <property type="match status" value="1"/>
</dbReference>
<reference evidence="2" key="1">
    <citation type="submission" date="2021-10" db="EMBL/GenBank/DDBJ databases">
        <title>Novel species in genus Arthrobacter.</title>
        <authorList>
            <person name="Liu Y."/>
        </authorList>
    </citation>
    <scope>NUCLEOTIDE SEQUENCE</scope>
    <source>
        <strain evidence="2">Zg-Y453</strain>
    </source>
</reference>
<evidence type="ECO:0000313" key="3">
    <source>
        <dbReference type="Proteomes" id="UP001139158"/>
    </source>
</evidence>
<feature type="compositionally biased region" description="Low complexity" evidence="1">
    <location>
        <begin position="427"/>
        <end position="449"/>
    </location>
</feature>
<evidence type="ECO:0000256" key="1">
    <source>
        <dbReference type="SAM" id="MobiDB-lite"/>
    </source>
</evidence>
<accession>A0A9X1MDR7</accession>
<name>A0A9X1MDR7_9MICC</name>
<dbReference type="Gene3D" id="3.40.50.1820">
    <property type="entry name" value="alpha/beta hydrolase"/>
    <property type="match status" value="1"/>
</dbReference>
<sequence length="455" mass="47224">MELGMQGSAPATEYRVRGGAGSVMVEFESLESRAAVLRGAVERMEGISRELRRSQYAEDGYIRNSATPAAAAAMEKLSEAAAQLERCRLMVDEAAQDLMTAVARYREVEGQMERTDRLPLVTALSLLALGRGAAGFPERAVAETLPLRVFDEGVLKVLAGAVSPGRRGLRRIEVEKSGRSGEQVYVEATAAGLLERSAVLLEENDPGVIEVLRLEGPEGPVFVVTLPGTQAGGLTAGENPFDTYGVVESRAHQSRYLAAAVAEALRQAELEAGDAVILVGYSQGGIHAANAVGPIQDTTGAEVRYLLTAAAPAGDAEIPAGTQALHLEHVLDWVPGADGTSNPDRPNRVTMTLGGPVPGVAVEDQGLGPAHKLPVYTAGAAAADASTDPSLRESLDGLAAVMGAGGTATRQLYRLSRAAPPFAAVVPKGAPQQAHKPAQQQAPPGADGKAAGRKG</sequence>
<keyword evidence="3" id="KW-1185">Reference proteome</keyword>
<gene>
    <name evidence="2" type="ORF">LJ757_10260</name>
</gene>
<proteinExistence type="predicted"/>
<evidence type="ECO:0008006" key="4">
    <source>
        <dbReference type="Google" id="ProtNLM"/>
    </source>
</evidence>
<organism evidence="2 3">
    <name type="scientific">Arthrobacter caoxuetaonis</name>
    <dbReference type="NCBI Taxonomy" id="2886935"/>
    <lineage>
        <taxon>Bacteria</taxon>
        <taxon>Bacillati</taxon>
        <taxon>Actinomycetota</taxon>
        <taxon>Actinomycetes</taxon>
        <taxon>Micrococcales</taxon>
        <taxon>Micrococcaceae</taxon>
        <taxon>Arthrobacter</taxon>
    </lineage>
</organism>
<dbReference type="InterPro" id="IPR029058">
    <property type="entry name" value="AB_hydrolase_fold"/>
</dbReference>
<feature type="region of interest" description="Disordered" evidence="1">
    <location>
        <begin position="424"/>
        <end position="455"/>
    </location>
</feature>
<dbReference type="EMBL" id="JAJFZV010000009">
    <property type="protein sequence ID" value="MCC3298188.1"/>
    <property type="molecule type" value="Genomic_DNA"/>
</dbReference>
<dbReference type="Proteomes" id="UP001139158">
    <property type="component" value="Unassembled WGS sequence"/>
</dbReference>